<dbReference type="RefSeq" id="WP_143038634.1">
    <property type="nucleotide sequence ID" value="NZ_FNWJ01000002.1"/>
</dbReference>
<organism evidence="2 3">
    <name type="scientific">Thermoleophilum album</name>
    <dbReference type="NCBI Taxonomy" id="29539"/>
    <lineage>
        <taxon>Bacteria</taxon>
        <taxon>Bacillati</taxon>
        <taxon>Actinomycetota</taxon>
        <taxon>Thermoleophilia</taxon>
        <taxon>Thermoleophilales</taxon>
        <taxon>Thermoleophilaceae</taxon>
        <taxon>Thermoleophilum</taxon>
    </lineage>
</organism>
<keyword evidence="3" id="KW-1185">Reference proteome</keyword>
<accession>A0A1H6FS22</accession>
<dbReference type="STRING" id="29539.SAMN02745716_1270"/>
<proteinExistence type="predicted"/>
<keyword evidence="1" id="KW-0472">Membrane</keyword>
<keyword evidence="1" id="KW-0812">Transmembrane</keyword>
<dbReference type="OrthoDB" id="5244357at2"/>
<dbReference type="EMBL" id="FNWJ01000002">
    <property type="protein sequence ID" value="SEH13701.1"/>
    <property type="molecule type" value="Genomic_DNA"/>
</dbReference>
<dbReference type="SUPFAM" id="SSF49478">
    <property type="entry name" value="Cna protein B-type domain"/>
    <property type="match status" value="1"/>
</dbReference>
<protein>
    <submittedName>
        <fullName evidence="2">Type II secretory pathway, pseudopilin PulG</fullName>
    </submittedName>
</protein>
<keyword evidence="1" id="KW-1133">Transmembrane helix</keyword>
<dbReference type="InterPro" id="IPR013784">
    <property type="entry name" value="Carb-bd-like_fold"/>
</dbReference>
<dbReference type="Gene3D" id="2.60.40.1120">
    <property type="entry name" value="Carboxypeptidase-like, regulatory domain"/>
    <property type="match status" value="1"/>
</dbReference>
<dbReference type="AlphaFoldDB" id="A0A1H6FS22"/>
<evidence type="ECO:0000313" key="3">
    <source>
        <dbReference type="Proteomes" id="UP000222056"/>
    </source>
</evidence>
<dbReference type="Proteomes" id="UP000222056">
    <property type="component" value="Unassembled WGS sequence"/>
</dbReference>
<feature type="transmembrane region" description="Helical" evidence="1">
    <location>
        <begin position="37"/>
        <end position="58"/>
    </location>
</feature>
<sequence>MAPLADHIRQRGRALRAGLSKRAAGAASAGGWVLVEVLMGAVIVAATATAILGGLDGFQRATTVDRSRSVAMSLAEQDIDRMRGLRNDQLANLDQTRVVTVKGVNYTVRSRADWLSDSGTDAGCTQPNAQANYLRLTSTVSSPALPRPVTLRTLVTPRGTPLDASGGAIVLTVVDRNDQPLPGVTMQLSGPVNLVATTNDQGCVFFAGVPGGDYTVTAPSSYVQMDGSSPPTSVVSPIPGQTVNKTMKMDRPGKIRAQIATKVGGTLFQSQATTLSVANASLPSPNYRTFTIGSPATQITTGDLFPFPSGYGVFTGGCAANNPTVYAANYFQTNPGLGTPGPGDTVDVTVIQPAINVVVKNSSGAVMAGAEVVAYSQDSGCSQTFRKLTNSQGKLNDPGFPFGNYRICADNNQSGSSARYAYASGTIANTSPDGTATITITVPSSTSARGRCP</sequence>
<dbReference type="GO" id="GO:0030246">
    <property type="term" value="F:carbohydrate binding"/>
    <property type="evidence" value="ECO:0007669"/>
    <property type="project" value="InterPro"/>
</dbReference>
<dbReference type="SUPFAM" id="SSF49452">
    <property type="entry name" value="Starch-binding domain-like"/>
    <property type="match status" value="1"/>
</dbReference>
<evidence type="ECO:0000313" key="2">
    <source>
        <dbReference type="EMBL" id="SEH13701.1"/>
    </source>
</evidence>
<gene>
    <name evidence="2" type="ORF">SAMN02745716_1270</name>
</gene>
<name>A0A1H6FS22_THEAL</name>
<reference evidence="3" key="1">
    <citation type="submission" date="2016-10" db="EMBL/GenBank/DDBJ databases">
        <authorList>
            <person name="Varghese N."/>
            <person name="Submissions S."/>
        </authorList>
    </citation>
    <scope>NUCLEOTIDE SEQUENCE [LARGE SCALE GENOMIC DNA]</scope>
    <source>
        <strain evidence="3">ATCC 35263</strain>
    </source>
</reference>
<evidence type="ECO:0000256" key="1">
    <source>
        <dbReference type="SAM" id="Phobius"/>
    </source>
</evidence>